<keyword evidence="3" id="KW-0540">Nuclease</keyword>
<organism evidence="4 5">
    <name type="scientific">Streptomyces alkaliterrae</name>
    <dbReference type="NCBI Taxonomy" id="2213162"/>
    <lineage>
        <taxon>Bacteria</taxon>
        <taxon>Bacillati</taxon>
        <taxon>Actinomycetota</taxon>
        <taxon>Actinomycetes</taxon>
        <taxon>Kitasatosporales</taxon>
        <taxon>Streptomycetaceae</taxon>
        <taxon>Streptomyces</taxon>
    </lineage>
</organism>
<evidence type="ECO:0000259" key="2">
    <source>
        <dbReference type="Pfam" id="PF07510"/>
    </source>
</evidence>
<dbReference type="EMBL" id="JABJXA010000044">
    <property type="protein sequence ID" value="MBB1259163.1"/>
    <property type="molecule type" value="Genomic_DNA"/>
</dbReference>
<dbReference type="EMBL" id="VJYK02000070">
    <property type="protein sequence ID" value="MQS02058.1"/>
    <property type="molecule type" value="Genomic_DNA"/>
</dbReference>
<reference evidence="6" key="2">
    <citation type="submission" date="2020-05" db="EMBL/GenBank/DDBJ databases">
        <title>Classification of alakaliphilic streptomycetes isolated from an alkaline soil next to Lonar Crater, India and a proposal for the recognition of Streptomyces alkaliterrae sp. nov.</title>
        <authorList>
            <person name="Golinska P."/>
        </authorList>
    </citation>
    <scope>NUCLEOTIDE SEQUENCE [LARGE SCALE GENOMIC DNA]</scope>
    <source>
        <strain evidence="6">OF8</strain>
    </source>
</reference>
<keyword evidence="3" id="KW-0255">Endonuclease</keyword>
<comment type="caution">
    <text evidence="4">The sequence shown here is derived from an EMBL/GenBank/DDBJ whole genome shotgun (WGS) entry which is preliminary data.</text>
</comment>
<evidence type="ECO:0000313" key="3">
    <source>
        <dbReference type="EMBL" id="MBB1259163.1"/>
    </source>
</evidence>
<sequence>MSAAPAPRRTLRYATPLVVASLLLGGCALEDDPASEKPGEGRPSSPSAGGAVTALAKLTVRESGGKEGYDRRKFGSPWADIDGNRCSTRNDILQRDLDDVKLADDDCTVESGTLTDDPYTGTTVEFTRGRSKVDIDHVVALSDSWQKGAADWAPAKRIALANDPLNLLAVEASANRQKGDSDAAEWLPANESYRCEYVALQIAIKQKYEMWVTPAEKQAMSGVLNTCADQRLPAPGEAPTEAPDRFSAPD</sequence>
<dbReference type="PANTHER" id="PTHR24094:SF15">
    <property type="entry name" value="AMP-DEPENDENT SYNTHETASE_LIGASE DOMAIN-CONTAINING PROTEIN-RELATED"/>
    <property type="match status" value="1"/>
</dbReference>
<feature type="region of interest" description="Disordered" evidence="1">
    <location>
        <begin position="229"/>
        <end position="250"/>
    </location>
</feature>
<proteinExistence type="predicted"/>
<dbReference type="RefSeq" id="WP_143647523.1">
    <property type="nucleotide sequence ID" value="NZ_JABJXA010000044.1"/>
</dbReference>
<dbReference type="GO" id="GO:0004519">
    <property type="term" value="F:endonuclease activity"/>
    <property type="evidence" value="ECO:0007669"/>
    <property type="project" value="UniProtKB-KW"/>
</dbReference>
<dbReference type="PANTHER" id="PTHR24094">
    <property type="entry name" value="SECRETED PROTEIN"/>
    <property type="match status" value="1"/>
</dbReference>
<evidence type="ECO:0000256" key="1">
    <source>
        <dbReference type="SAM" id="MobiDB-lite"/>
    </source>
</evidence>
<keyword evidence="5" id="KW-1185">Reference proteome</keyword>
<evidence type="ECO:0000313" key="5">
    <source>
        <dbReference type="Proteomes" id="UP000320857"/>
    </source>
</evidence>
<accession>A0A5P0YP82</accession>
<dbReference type="InterPro" id="IPR011089">
    <property type="entry name" value="GmrSD_C"/>
</dbReference>
<reference evidence="3" key="3">
    <citation type="journal article" name="Syst. Appl. Microbiol.">
        <title>Streptomyces alkaliterrae sp. nov., isolated from an alkaline soil, and emended descriptions of Streptomyces alkaliphilus, Streptomyces calidiresistens and Streptomyces durbertensis.</title>
        <authorList>
            <person name="Swiecimska M."/>
            <person name="Golinska P."/>
            <person name="Nouioui I."/>
            <person name="Wypij M."/>
            <person name="Rai M."/>
            <person name="Sangal V."/>
            <person name="Goodfellow M."/>
        </authorList>
    </citation>
    <scope>NUCLEOTIDE SEQUENCE</scope>
    <source>
        <strain evidence="3">OF8</strain>
    </source>
</reference>
<feature type="domain" description="GmrSD restriction endonucleases C-terminal" evidence="2">
    <location>
        <begin position="88"/>
        <end position="221"/>
    </location>
</feature>
<evidence type="ECO:0000313" key="6">
    <source>
        <dbReference type="Proteomes" id="UP000517765"/>
    </source>
</evidence>
<gene>
    <name evidence="4" type="ORF">FNX44_009265</name>
    <name evidence="3" type="ORF">H3147_09970</name>
</gene>
<keyword evidence="3" id="KW-0378">Hydrolase</keyword>
<evidence type="ECO:0000313" key="4">
    <source>
        <dbReference type="EMBL" id="MQS02058.1"/>
    </source>
</evidence>
<dbReference type="Proteomes" id="UP000517765">
    <property type="component" value="Unassembled WGS sequence"/>
</dbReference>
<dbReference type="Pfam" id="PF07510">
    <property type="entry name" value="GmrSD_C"/>
    <property type="match status" value="1"/>
</dbReference>
<reference evidence="4 5" key="1">
    <citation type="submission" date="2019-10" db="EMBL/GenBank/DDBJ databases">
        <title>Streptomyces sp. nov., a novel actinobacterium isolated from alkaline environment.</title>
        <authorList>
            <person name="Golinska P."/>
        </authorList>
    </citation>
    <scope>NUCLEOTIDE SEQUENCE [LARGE SCALE GENOMIC DNA]</scope>
    <source>
        <strain evidence="4 5">OF1</strain>
    </source>
</reference>
<name>A0A5P0YP82_9ACTN</name>
<feature type="region of interest" description="Disordered" evidence="1">
    <location>
        <begin position="29"/>
        <end position="54"/>
    </location>
</feature>
<dbReference type="Proteomes" id="UP000320857">
    <property type="component" value="Unassembled WGS sequence"/>
</dbReference>
<dbReference type="AlphaFoldDB" id="A0A5P0YP82"/>
<protein>
    <submittedName>
        <fullName evidence="4">DUF1524 domain-containing protein</fullName>
    </submittedName>
    <submittedName>
        <fullName evidence="3">HNH endonuclease</fullName>
    </submittedName>
</protein>